<dbReference type="PANTHER" id="PTHR11059">
    <property type="entry name" value="DNA REPAIR PROTEIN RECN"/>
    <property type="match status" value="1"/>
</dbReference>
<gene>
    <name evidence="8" type="ORF">HKN21_01990</name>
</gene>
<evidence type="ECO:0000256" key="1">
    <source>
        <dbReference type="ARBA" id="ARBA00009441"/>
    </source>
</evidence>
<dbReference type="GO" id="GO:0009432">
    <property type="term" value="P:SOS response"/>
    <property type="evidence" value="ECO:0007669"/>
    <property type="project" value="TreeGrafter"/>
</dbReference>
<proteinExistence type="inferred from homology"/>
<comment type="similarity">
    <text evidence="1">Belongs to the RecN family.</text>
</comment>
<accession>A0A7Y2H104</accession>
<evidence type="ECO:0000256" key="7">
    <source>
        <dbReference type="ARBA" id="ARBA00033408"/>
    </source>
</evidence>
<dbReference type="PANTHER" id="PTHR11059:SF0">
    <property type="entry name" value="DNA REPAIR PROTEIN RECN"/>
    <property type="match status" value="1"/>
</dbReference>
<organism evidence="8 9">
    <name type="scientific">Eiseniibacteriota bacterium</name>
    <dbReference type="NCBI Taxonomy" id="2212470"/>
    <lineage>
        <taxon>Bacteria</taxon>
        <taxon>Candidatus Eiseniibacteriota</taxon>
    </lineage>
</organism>
<evidence type="ECO:0000256" key="2">
    <source>
        <dbReference type="ARBA" id="ARBA00021315"/>
    </source>
</evidence>
<evidence type="ECO:0000256" key="4">
    <source>
        <dbReference type="ARBA" id="ARBA00022763"/>
    </source>
</evidence>
<evidence type="ECO:0000256" key="3">
    <source>
        <dbReference type="ARBA" id="ARBA00022741"/>
    </source>
</evidence>
<dbReference type="GO" id="GO:0006310">
    <property type="term" value="P:DNA recombination"/>
    <property type="evidence" value="ECO:0007669"/>
    <property type="project" value="InterPro"/>
</dbReference>
<feature type="non-terminal residue" evidence="8">
    <location>
        <position position="1"/>
    </location>
</feature>
<dbReference type="GO" id="GO:0005524">
    <property type="term" value="F:ATP binding"/>
    <property type="evidence" value="ECO:0007669"/>
    <property type="project" value="UniProtKB-KW"/>
</dbReference>
<dbReference type="InterPro" id="IPR027417">
    <property type="entry name" value="P-loop_NTPase"/>
</dbReference>
<evidence type="ECO:0000313" key="9">
    <source>
        <dbReference type="Proteomes" id="UP000547674"/>
    </source>
</evidence>
<comment type="caution">
    <text evidence="8">The sequence shown here is derived from an EMBL/GenBank/DDBJ whole genome shotgun (WGS) entry which is preliminary data.</text>
</comment>
<evidence type="ECO:0000313" key="8">
    <source>
        <dbReference type="EMBL" id="NNF05509.1"/>
    </source>
</evidence>
<keyword evidence="5" id="KW-0067">ATP-binding</keyword>
<evidence type="ECO:0000256" key="5">
    <source>
        <dbReference type="ARBA" id="ARBA00022840"/>
    </source>
</evidence>
<sequence length="67" mass="7198">VVTHLPMIASRASHHLALRKGGSGSRTVVRVELVSGKEREQEIARMLMGTSRSDSAMAAARDLLDSP</sequence>
<keyword evidence="6" id="KW-0234">DNA repair</keyword>
<dbReference type="AlphaFoldDB" id="A0A7Y2H104"/>
<dbReference type="Gene3D" id="3.40.50.300">
    <property type="entry name" value="P-loop containing nucleotide triphosphate hydrolases"/>
    <property type="match status" value="1"/>
</dbReference>
<protein>
    <recommendedName>
        <fullName evidence="2">DNA repair protein RecN</fullName>
    </recommendedName>
    <alternativeName>
        <fullName evidence="7">Recombination protein N</fullName>
    </alternativeName>
</protein>
<dbReference type="InterPro" id="IPR004604">
    <property type="entry name" value="DNA_recomb/repair_RecN"/>
</dbReference>
<keyword evidence="3" id="KW-0547">Nucleotide-binding</keyword>
<reference evidence="8 9" key="1">
    <citation type="submission" date="2020-03" db="EMBL/GenBank/DDBJ databases">
        <title>Metabolic flexibility allows generalist bacteria to become dominant in a frequently disturbed ecosystem.</title>
        <authorList>
            <person name="Chen Y.-J."/>
            <person name="Leung P.M."/>
            <person name="Bay S.K."/>
            <person name="Hugenholtz P."/>
            <person name="Kessler A.J."/>
            <person name="Shelley G."/>
            <person name="Waite D.W."/>
            <person name="Cook P.L."/>
            <person name="Greening C."/>
        </authorList>
    </citation>
    <scope>NUCLEOTIDE SEQUENCE [LARGE SCALE GENOMIC DNA]</scope>
    <source>
        <strain evidence="8">SS_bin_28</strain>
    </source>
</reference>
<dbReference type="GO" id="GO:0006281">
    <property type="term" value="P:DNA repair"/>
    <property type="evidence" value="ECO:0007669"/>
    <property type="project" value="UniProtKB-KW"/>
</dbReference>
<dbReference type="EMBL" id="JABDJR010000067">
    <property type="protein sequence ID" value="NNF05509.1"/>
    <property type="molecule type" value="Genomic_DNA"/>
</dbReference>
<evidence type="ECO:0000256" key="6">
    <source>
        <dbReference type="ARBA" id="ARBA00023204"/>
    </source>
</evidence>
<dbReference type="Proteomes" id="UP000547674">
    <property type="component" value="Unassembled WGS sequence"/>
</dbReference>
<keyword evidence="4" id="KW-0227">DNA damage</keyword>
<dbReference type="GO" id="GO:0043590">
    <property type="term" value="C:bacterial nucleoid"/>
    <property type="evidence" value="ECO:0007669"/>
    <property type="project" value="TreeGrafter"/>
</dbReference>
<name>A0A7Y2H104_UNCEI</name>